<dbReference type="EMBL" id="CAJNIZ010042675">
    <property type="protein sequence ID" value="CAE7631624.1"/>
    <property type="molecule type" value="Genomic_DNA"/>
</dbReference>
<accession>A0A812VLR8</accession>
<protein>
    <submittedName>
        <fullName evidence="1">Uncharacterized protein</fullName>
    </submittedName>
</protein>
<dbReference type="Proteomes" id="UP000649617">
    <property type="component" value="Unassembled WGS sequence"/>
</dbReference>
<proteinExistence type="predicted"/>
<name>A0A812VLR8_SYMPI</name>
<reference evidence="1" key="1">
    <citation type="submission" date="2021-02" db="EMBL/GenBank/DDBJ databases">
        <authorList>
            <person name="Dougan E. K."/>
            <person name="Rhodes N."/>
            <person name="Thang M."/>
            <person name="Chan C."/>
        </authorList>
    </citation>
    <scope>NUCLEOTIDE SEQUENCE</scope>
</reference>
<dbReference type="AlphaFoldDB" id="A0A812VLR8"/>
<organism evidence="1 2">
    <name type="scientific">Symbiodinium pilosum</name>
    <name type="common">Dinoflagellate</name>
    <dbReference type="NCBI Taxonomy" id="2952"/>
    <lineage>
        <taxon>Eukaryota</taxon>
        <taxon>Sar</taxon>
        <taxon>Alveolata</taxon>
        <taxon>Dinophyceae</taxon>
        <taxon>Suessiales</taxon>
        <taxon>Symbiodiniaceae</taxon>
        <taxon>Symbiodinium</taxon>
    </lineage>
</organism>
<keyword evidence="2" id="KW-1185">Reference proteome</keyword>
<dbReference type="OrthoDB" id="409489at2759"/>
<sequence>MPSMTEITKGVTPQKLLSGVQPEEKRADMTKILAILKKHSKEIHVYGGSIIGAGKMLYQSKSQKPYTWFQCGMAARASNITMYFGCIFKLSNQASFFSLTFHSSCACCCLLLLAAAAGVGGRGHGVGVGVMGGGVLIGGGGCNCRRYTDAVCVVIVIVRCRGRGRGLACLRCGRARCDSVCLLLL</sequence>
<evidence type="ECO:0000313" key="1">
    <source>
        <dbReference type="EMBL" id="CAE7631624.1"/>
    </source>
</evidence>
<gene>
    <name evidence="1" type="ORF">SPIL2461_LOCUS16577</name>
</gene>
<comment type="caution">
    <text evidence="1">The sequence shown here is derived from an EMBL/GenBank/DDBJ whole genome shotgun (WGS) entry which is preliminary data.</text>
</comment>
<evidence type="ECO:0000313" key="2">
    <source>
        <dbReference type="Proteomes" id="UP000649617"/>
    </source>
</evidence>